<accession>A0A7W7QFY2</accession>
<evidence type="ECO:0000313" key="2">
    <source>
        <dbReference type="Proteomes" id="UP000520767"/>
    </source>
</evidence>
<evidence type="ECO:0000313" key="1">
    <source>
        <dbReference type="EMBL" id="MBB4912804.1"/>
    </source>
</evidence>
<keyword evidence="2" id="KW-1185">Reference proteome</keyword>
<dbReference type="EMBL" id="JACHJQ010000017">
    <property type="protein sequence ID" value="MBB4912804.1"/>
    <property type="molecule type" value="Genomic_DNA"/>
</dbReference>
<protein>
    <submittedName>
        <fullName evidence="1">Uncharacterized protein</fullName>
    </submittedName>
</protein>
<sequence length="73" mass="7961">MPPRLGQNRNHPYRLIFGYHWRGGTANDAGSGGSDGANWSYYGLMRLASNSAIFVAPQRLERIIGTRSSPAPA</sequence>
<gene>
    <name evidence="1" type="ORF">FHR82_009078</name>
</gene>
<name>A0A7W7QFY2_9PSEU</name>
<organism evidence="1 2">
    <name type="scientific">Actinophytocola algeriensis</name>
    <dbReference type="NCBI Taxonomy" id="1768010"/>
    <lineage>
        <taxon>Bacteria</taxon>
        <taxon>Bacillati</taxon>
        <taxon>Actinomycetota</taxon>
        <taxon>Actinomycetes</taxon>
        <taxon>Pseudonocardiales</taxon>
        <taxon>Pseudonocardiaceae</taxon>
    </lineage>
</organism>
<proteinExistence type="predicted"/>
<dbReference type="Proteomes" id="UP000520767">
    <property type="component" value="Unassembled WGS sequence"/>
</dbReference>
<comment type="caution">
    <text evidence="1">The sequence shown here is derived from an EMBL/GenBank/DDBJ whole genome shotgun (WGS) entry which is preliminary data.</text>
</comment>
<reference evidence="1 2" key="1">
    <citation type="submission" date="2020-08" db="EMBL/GenBank/DDBJ databases">
        <title>Genomic Encyclopedia of Type Strains, Phase III (KMG-III): the genomes of soil and plant-associated and newly described type strains.</title>
        <authorList>
            <person name="Whitman W."/>
        </authorList>
    </citation>
    <scope>NUCLEOTIDE SEQUENCE [LARGE SCALE GENOMIC DNA]</scope>
    <source>
        <strain evidence="1 2">CECT 8960</strain>
    </source>
</reference>
<dbReference type="AlphaFoldDB" id="A0A7W7QFY2"/>